<organism evidence="7 8">
    <name type="scientific">Lentilactobacillus sunkii DSM 19904</name>
    <dbReference type="NCBI Taxonomy" id="1423808"/>
    <lineage>
        <taxon>Bacteria</taxon>
        <taxon>Bacillati</taxon>
        <taxon>Bacillota</taxon>
        <taxon>Bacilli</taxon>
        <taxon>Lactobacillales</taxon>
        <taxon>Lactobacillaceae</taxon>
        <taxon>Lentilactobacillus</taxon>
    </lineage>
</organism>
<dbReference type="EC" id="3.4.-.-" evidence="6"/>
<evidence type="ECO:0000256" key="2">
    <source>
        <dbReference type="ARBA" id="ARBA00007225"/>
    </source>
</evidence>
<keyword evidence="3 6" id="KW-0645">Protease</keyword>
<comment type="catalytic activity">
    <reaction evidence="1">
        <text>an L-aminoacyl-L-amino acid + H2O = 2 an L-alpha-amino acid</text>
        <dbReference type="Rhea" id="RHEA:48940"/>
        <dbReference type="ChEBI" id="CHEBI:15377"/>
        <dbReference type="ChEBI" id="CHEBI:59869"/>
        <dbReference type="ChEBI" id="CHEBI:77460"/>
        <dbReference type="EC" id="3.4.13.19"/>
    </reaction>
</comment>
<accession>A0A0R1KTI1</accession>
<dbReference type="NCBIfam" id="NF033678">
    <property type="entry name" value="C69_fam_dipept"/>
    <property type="match status" value="1"/>
</dbReference>
<dbReference type="OrthoDB" id="9764088at2"/>
<sequence length="476" mass="54537">MMVSKHLSACTTVLVGKKASIDGSTMIARNDDTFLPLTPQRFYVEQANSKQKGEWASNQNGFKAPLPKKAYRYSLTPNVEVDKEGVYAESGFNEKNVAMSATESVYGNERALAFDPLVEDGLAEDSLQSMVLPYIDSARDGVKYLGDLIKKYGSPEGNGVLFSDNNEVWYMEIVTGHHWVAQRIPDDAYAIAANQVAIQQVDFNDPDNFMYSDGIEKFVEKYHLNTDKEGFNFRHIFGTDNEKDRHYNTPRVWFGQKYLNPEIEQSPTSSNLPFICHTDHKISVEDVEYILSSHYNETPYDPFSRAHEDTKTLFRPISMNRTQNSHVLQIRNDIDNNSNAIMWLCFGVPAFSPYVPFFANATDTDDTYANTPVHCDDVSAYWMYRKLSMLVESHYSEFIQDDVDFLTDSKEKLRRHVQNTIDESKGLKGEELTNYLTEQNHEVVKMMRIATEHFNHQLIEKGLTLSKLTFNMDKNL</sequence>
<dbReference type="Proteomes" id="UP000051581">
    <property type="component" value="Unassembled WGS sequence"/>
</dbReference>
<dbReference type="GO" id="GO:0006508">
    <property type="term" value="P:proteolysis"/>
    <property type="evidence" value="ECO:0007669"/>
    <property type="project" value="UniProtKB-KW"/>
</dbReference>
<protein>
    <recommendedName>
        <fullName evidence="6">Dipeptidase</fullName>
        <ecNumber evidence="6">3.4.-.-</ecNumber>
    </recommendedName>
</protein>
<dbReference type="AlphaFoldDB" id="A0A0R1KTI1"/>
<dbReference type="PANTHER" id="PTHR12994:SF17">
    <property type="entry name" value="LD30995P"/>
    <property type="match status" value="1"/>
</dbReference>
<dbReference type="GO" id="GO:0016805">
    <property type="term" value="F:dipeptidase activity"/>
    <property type="evidence" value="ECO:0007669"/>
    <property type="project" value="UniProtKB-KW"/>
</dbReference>
<gene>
    <name evidence="7" type="ORF">FD17_GL001858</name>
</gene>
<evidence type="ECO:0000256" key="1">
    <source>
        <dbReference type="ARBA" id="ARBA00001670"/>
    </source>
</evidence>
<keyword evidence="8" id="KW-1185">Reference proteome</keyword>
<keyword evidence="4 6" id="KW-0378">Hydrolase</keyword>
<dbReference type="GO" id="GO:0070004">
    <property type="term" value="F:cysteine-type exopeptidase activity"/>
    <property type="evidence" value="ECO:0007669"/>
    <property type="project" value="InterPro"/>
</dbReference>
<dbReference type="InterPro" id="IPR047804">
    <property type="entry name" value="C69_dipept_A-like"/>
</dbReference>
<keyword evidence="5 6" id="KW-0224">Dipeptidase</keyword>
<dbReference type="RefSeq" id="WP_057826451.1">
    <property type="nucleotide sequence ID" value="NZ_AZEA01000035.1"/>
</dbReference>
<comment type="similarity">
    <text evidence="2 6">Belongs to the peptidase C69 family.</text>
</comment>
<dbReference type="EMBL" id="AZEA01000035">
    <property type="protein sequence ID" value="KRK86815.1"/>
    <property type="molecule type" value="Genomic_DNA"/>
</dbReference>
<evidence type="ECO:0000313" key="7">
    <source>
        <dbReference type="EMBL" id="KRK86815.1"/>
    </source>
</evidence>
<evidence type="ECO:0000256" key="3">
    <source>
        <dbReference type="ARBA" id="ARBA00022670"/>
    </source>
</evidence>
<name>A0A0R1KTI1_9LACO</name>
<dbReference type="PATRIC" id="fig|1423808.3.peg.1882"/>
<dbReference type="Gene3D" id="3.60.60.10">
    <property type="entry name" value="Penicillin V Acylase, Chain A"/>
    <property type="match status" value="1"/>
</dbReference>
<comment type="caution">
    <text evidence="7">The sequence shown here is derived from an EMBL/GenBank/DDBJ whole genome shotgun (WGS) entry which is preliminary data.</text>
</comment>
<reference evidence="7 8" key="1">
    <citation type="journal article" date="2015" name="Genome Announc.">
        <title>Expanding the biotechnology potential of lactobacilli through comparative genomics of 213 strains and associated genera.</title>
        <authorList>
            <person name="Sun Z."/>
            <person name="Harris H.M."/>
            <person name="McCann A."/>
            <person name="Guo C."/>
            <person name="Argimon S."/>
            <person name="Zhang W."/>
            <person name="Yang X."/>
            <person name="Jeffery I.B."/>
            <person name="Cooney J.C."/>
            <person name="Kagawa T.F."/>
            <person name="Liu W."/>
            <person name="Song Y."/>
            <person name="Salvetti E."/>
            <person name="Wrobel A."/>
            <person name="Rasinkangas P."/>
            <person name="Parkhill J."/>
            <person name="Rea M.C."/>
            <person name="O'Sullivan O."/>
            <person name="Ritari J."/>
            <person name="Douillard F.P."/>
            <person name="Paul Ross R."/>
            <person name="Yang R."/>
            <person name="Briner A.E."/>
            <person name="Felis G.E."/>
            <person name="de Vos W.M."/>
            <person name="Barrangou R."/>
            <person name="Klaenhammer T.R."/>
            <person name="Caufield P.W."/>
            <person name="Cui Y."/>
            <person name="Zhang H."/>
            <person name="O'Toole P.W."/>
        </authorList>
    </citation>
    <scope>NUCLEOTIDE SEQUENCE [LARGE SCALE GENOMIC DNA]</scope>
    <source>
        <strain evidence="7 8">DSM 19904</strain>
    </source>
</reference>
<evidence type="ECO:0000256" key="4">
    <source>
        <dbReference type="ARBA" id="ARBA00022801"/>
    </source>
</evidence>
<evidence type="ECO:0000313" key="8">
    <source>
        <dbReference type="Proteomes" id="UP000051581"/>
    </source>
</evidence>
<dbReference type="InterPro" id="IPR005322">
    <property type="entry name" value="Peptidase_C69"/>
</dbReference>
<dbReference type="PANTHER" id="PTHR12994">
    <property type="entry name" value="SECERNIN"/>
    <property type="match status" value="1"/>
</dbReference>
<evidence type="ECO:0000256" key="6">
    <source>
        <dbReference type="RuleBase" id="RU364089"/>
    </source>
</evidence>
<evidence type="ECO:0000256" key="5">
    <source>
        <dbReference type="ARBA" id="ARBA00022997"/>
    </source>
</evidence>
<proteinExistence type="inferred from homology"/>
<dbReference type="Pfam" id="PF03577">
    <property type="entry name" value="Peptidase_C69"/>
    <property type="match status" value="1"/>
</dbReference>